<protein>
    <submittedName>
        <fullName evidence="4">CDP-alcohol phosphatidyltransferase family protein</fullName>
    </submittedName>
</protein>
<keyword evidence="1 2" id="KW-0808">Transferase</keyword>
<keyword evidence="3" id="KW-0812">Transmembrane</keyword>
<keyword evidence="5" id="KW-1185">Reference proteome</keyword>
<evidence type="ECO:0000256" key="2">
    <source>
        <dbReference type="RuleBase" id="RU003750"/>
    </source>
</evidence>
<comment type="caution">
    <text evidence="4">The sequence shown here is derived from an EMBL/GenBank/DDBJ whole genome shotgun (WGS) entry which is preliminary data.</text>
</comment>
<dbReference type="PROSITE" id="PS00379">
    <property type="entry name" value="CDP_ALCOHOL_P_TRANSF"/>
    <property type="match status" value="1"/>
</dbReference>
<feature type="transmembrane region" description="Helical" evidence="3">
    <location>
        <begin position="180"/>
        <end position="200"/>
    </location>
</feature>
<dbReference type="Pfam" id="PF01066">
    <property type="entry name" value="CDP-OH_P_transf"/>
    <property type="match status" value="1"/>
</dbReference>
<evidence type="ECO:0000256" key="1">
    <source>
        <dbReference type="ARBA" id="ARBA00022679"/>
    </source>
</evidence>
<feature type="transmembrane region" description="Helical" evidence="3">
    <location>
        <begin position="80"/>
        <end position="103"/>
    </location>
</feature>
<accession>A0ABT3N2T8</accession>
<keyword evidence="3" id="KW-1133">Transmembrane helix</keyword>
<evidence type="ECO:0000313" key="4">
    <source>
        <dbReference type="EMBL" id="MCW7555945.1"/>
    </source>
</evidence>
<dbReference type="InterPro" id="IPR000462">
    <property type="entry name" value="CDP-OH_P_trans"/>
</dbReference>
<comment type="similarity">
    <text evidence="2">Belongs to the CDP-alcohol phosphatidyltransferase class-I family.</text>
</comment>
<dbReference type="InterPro" id="IPR048254">
    <property type="entry name" value="CDP_ALCOHOL_P_TRANSF_CS"/>
</dbReference>
<proteinExistence type="inferred from homology"/>
<organism evidence="4 5">
    <name type="scientific">Endozoicomonas gorgoniicola</name>
    <dbReference type="NCBI Taxonomy" id="1234144"/>
    <lineage>
        <taxon>Bacteria</taxon>
        <taxon>Pseudomonadati</taxon>
        <taxon>Pseudomonadota</taxon>
        <taxon>Gammaproteobacteria</taxon>
        <taxon>Oceanospirillales</taxon>
        <taxon>Endozoicomonadaceae</taxon>
        <taxon>Endozoicomonas</taxon>
    </lineage>
</organism>
<name>A0ABT3N2T8_9GAMM</name>
<keyword evidence="3" id="KW-0472">Membrane</keyword>
<dbReference type="Proteomes" id="UP001209854">
    <property type="component" value="Unassembled WGS sequence"/>
</dbReference>
<dbReference type="RefSeq" id="WP_262565678.1">
    <property type="nucleotide sequence ID" value="NZ_JAPFCC010000001.1"/>
</dbReference>
<dbReference type="EMBL" id="JAPFCC010000001">
    <property type="protein sequence ID" value="MCW7555945.1"/>
    <property type="molecule type" value="Genomic_DNA"/>
</dbReference>
<evidence type="ECO:0000313" key="5">
    <source>
        <dbReference type="Proteomes" id="UP001209854"/>
    </source>
</evidence>
<sequence>MLDRWSSALVRPALHIVATRLNTFGVTPNQITVSGFFIGLLALPALAVHSYMLALLFICINRTMDGLDGSLARIQGTTDVGGFLDIVLDFIFYAAIIAGFALASPDTNALMACMLLFGFMATGSSFLAFAAIAAKQNIDNPVYRNKSMYYLGGLAEGTETILFFIAMCLLPGYFPQIAMVFTILCVITAVTRVLAGVHTFRQVPCQNK</sequence>
<feature type="transmembrane region" description="Helical" evidence="3">
    <location>
        <begin position="109"/>
        <end position="133"/>
    </location>
</feature>
<gene>
    <name evidence="4" type="ORF">NX722_25615</name>
</gene>
<dbReference type="Gene3D" id="1.20.120.1760">
    <property type="match status" value="1"/>
</dbReference>
<evidence type="ECO:0000256" key="3">
    <source>
        <dbReference type="SAM" id="Phobius"/>
    </source>
</evidence>
<reference evidence="4 5" key="1">
    <citation type="submission" date="2022-10" db="EMBL/GenBank/DDBJ databases">
        <title>High-quality genome sequences of two octocoral-associated bacteria, Endozoicomonas euniceicola EF212 and Endozoicomonas gorgoniicola PS125.</title>
        <authorList>
            <person name="Chiou Y.-J."/>
            <person name="Chen Y.-H."/>
        </authorList>
    </citation>
    <scope>NUCLEOTIDE SEQUENCE [LARGE SCALE GENOMIC DNA]</scope>
    <source>
        <strain evidence="4 5">PS125</strain>
    </source>
</reference>
<feature type="transmembrane region" description="Helical" evidence="3">
    <location>
        <begin position="36"/>
        <end position="60"/>
    </location>
</feature>
<dbReference type="InterPro" id="IPR043130">
    <property type="entry name" value="CDP-OH_PTrfase_TM_dom"/>
</dbReference>
<feature type="transmembrane region" description="Helical" evidence="3">
    <location>
        <begin position="154"/>
        <end position="174"/>
    </location>
</feature>